<reference evidence="3" key="2">
    <citation type="submission" date="2025-08" db="UniProtKB">
        <authorList>
            <consortium name="RefSeq"/>
        </authorList>
    </citation>
    <scope>IDENTIFICATION</scope>
    <source>
        <tissue evidence="3">Leaf</tissue>
    </source>
</reference>
<evidence type="ECO:0000256" key="1">
    <source>
        <dbReference type="SAM" id="MobiDB-lite"/>
    </source>
</evidence>
<name>A0A6P8E198_PUNGR</name>
<dbReference type="GeneID" id="116209152"/>
<reference evidence="2" key="1">
    <citation type="journal article" date="2020" name="Plant Biotechnol. J.">
        <title>The pomegranate (Punica granatum L.) draft genome dissects genetic divergence between soft- and hard-seeded cultivars.</title>
        <authorList>
            <person name="Luo X."/>
            <person name="Li H."/>
            <person name="Wu Z."/>
            <person name="Yao W."/>
            <person name="Zhao P."/>
            <person name="Cao D."/>
            <person name="Yu H."/>
            <person name="Li K."/>
            <person name="Poudel K."/>
            <person name="Zhao D."/>
            <person name="Zhang F."/>
            <person name="Xia X."/>
            <person name="Chen L."/>
            <person name="Wang Q."/>
            <person name="Jing D."/>
            <person name="Cao S."/>
        </authorList>
    </citation>
    <scope>NUCLEOTIDE SEQUENCE [LARGE SCALE GENOMIC DNA]</scope>
    <source>
        <strain evidence="2">cv. Tunisia</strain>
    </source>
</reference>
<feature type="compositionally biased region" description="Basic residues" evidence="1">
    <location>
        <begin position="89"/>
        <end position="104"/>
    </location>
</feature>
<sequence length="151" mass="17968">MITVLQDQSELRLYYEHDYVDNLIQLTKGKIRDLENIEAERREREAAEKREHEELQRREQEAARAREREFIEGMARPSTVYYGNASQVRVRKKSLAVKTKKKKDKGNDKKCADKKKKSNDKKRKSTEENESVKRRPNYKSKDRFNATPHAE</sequence>
<evidence type="ECO:0000313" key="2">
    <source>
        <dbReference type="Proteomes" id="UP000515151"/>
    </source>
</evidence>
<accession>A0A6P8E198</accession>
<dbReference type="AlphaFoldDB" id="A0A6P8E198"/>
<keyword evidence="2" id="KW-1185">Reference proteome</keyword>
<feature type="compositionally biased region" description="Basic and acidic residues" evidence="1">
    <location>
        <begin position="41"/>
        <end position="71"/>
    </location>
</feature>
<proteinExistence type="predicted"/>
<feature type="compositionally biased region" description="Basic residues" evidence="1">
    <location>
        <begin position="112"/>
        <end position="124"/>
    </location>
</feature>
<dbReference type="Proteomes" id="UP000515151">
    <property type="component" value="Chromosome 5"/>
</dbReference>
<protein>
    <submittedName>
        <fullName evidence="3">Axoneme-associated protein mst101(1)-like</fullName>
    </submittedName>
</protein>
<feature type="compositionally biased region" description="Basic and acidic residues" evidence="1">
    <location>
        <begin position="125"/>
        <end position="151"/>
    </location>
</feature>
<dbReference type="RefSeq" id="XP_031398568.1">
    <property type="nucleotide sequence ID" value="XM_031542708.1"/>
</dbReference>
<feature type="region of interest" description="Disordered" evidence="1">
    <location>
        <begin position="41"/>
        <end position="151"/>
    </location>
</feature>
<gene>
    <name evidence="3" type="primary">LOC116209152</name>
</gene>
<evidence type="ECO:0000313" key="3">
    <source>
        <dbReference type="RefSeq" id="XP_031398568.1"/>
    </source>
</evidence>
<organism evidence="2 3">
    <name type="scientific">Punica granatum</name>
    <name type="common">Pomegranate</name>
    <dbReference type="NCBI Taxonomy" id="22663"/>
    <lineage>
        <taxon>Eukaryota</taxon>
        <taxon>Viridiplantae</taxon>
        <taxon>Streptophyta</taxon>
        <taxon>Embryophyta</taxon>
        <taxon>Tracheophyta</taxon>
        <taxon>Spermatophyta</taxon>
        <taxon>Magnoliopsida</taxon>
        <taxon>eudicotyledons</taxon>
        <taxon>Gunneridae</taxon>
        <taxon>Pentapetalae</taxon>
        <taxon>rosids</taxon>
        <taxon>malvids</taxon>
        <taxon>Myrtales</taxon>
        <taxon>Lythraceae</taxon>
        <taxon>Punica</taxon>
    </lineage>
</organism>